<comment type="function">
    <text evidence="8">S-adenosyl-L-methionine-dependent transferase that acts as a component of the wybutosine biosynthesis pathway. Wybutosine is a hyper modified guanosine with a tricyclic base found at the 3'-position adjacent to the anticodon of eukaryotic phenylalanine tRNA. Catalyzes the transfer of the alpha-amino-alpha-carboxypropyl (acp) group from S-adenosyl-L-methionine to the C-7 position of 4-demethylwyosine (imG-14) to produce wybutosine-86.</text>
</comment>
<dbReference type="CTD" id="55039"/>
<dbReference type="InterPro" id="IPR056743">
    <property type="entry name" value="TRM5-TYW2-like_MTfase"/>
</dbReference>
<dbReference type="Pfam" id="PF25133">
    <property type="entry name" value="TYW2_N_2"/>
    <property type="match status" value="1"/>
</dbReference>
<dbReference type="Proteomes" id="UP000429181">
    <property type="component" value="Chromosome 14"/>
</dbReference>
<dbReference type="PROSITE" id="PS51684">
    <property type="entry name" value="SAM_MT_TRM5_TYW2"/>
    <property type="match status" value="1"/>
</dbReference>
<dbReference type="PANTHER" id="PTHR23245">
    <property type="entry name" value="TRNA METHYLTRANSFERASE"/>
    <property type="match status" value="1"/>
</dbReference>
<gene>
    <name evidence="11" type="primary">TRMT12</name>
</gene>
<dbReference type="EC" id="2.5.1.114" evidence="2"/>
<keyword evidence="4" id="KW-0808">Transferase</keyword>
<dbReference type="Gene3D" id="3.40.50.150">
    <property type="entry name" value="Vaccinia Virus protein VP39"/>
    <property type="match status" value="1"/>
</dbReference>
<dbReference type="FunFam" id="3.40.50.150:FF:000201">
    <property type="entry name" value="tRNA wybutosine-synthesizing protein 2 homolog"/>
    <property type="match status" value="1"/>
</dbReference>
<dbReference type="SUPFAM" id="SSF53335">
    <property type="entry name" value="S-adenosyl-L-methionine-dependent methyltransferases"/>
    <property type="match status" value="1"/>
</dbReference>
<dbReference type="InterPro" id="IPR056744">
    <property type="entry name" value="TRM5/TYW2-like_N"/>
</dbReference>
<reference evidence="11 12" key="1">
    <citation type="submission" date="2018-11" db="EMBL/GenBank/DDBJ databases">
        <title>Haplotype-resolved cattle genomes.</title>
        <authorList>
            <person name="Low W.Y."/>
            <person name="Tearle R."/>
            <person name="Bickhart D.M."/>
            <person name="Rosen B.D."/>
            <person name="Koren S."/>
            <person name="Rhie A."/>
            <person name="Hiendleder S."/>
            <person name="Phillippy A.M."/>
            <person name="Smith T.P.L."/>
            <person name="Williams J.L."/>
        </authorList>
    </citation>
    <scope>NUCLEOTIDE SEQUENCE [LARGE SCALE GENOMIC DNA]</scope>
</reference>
<dbReference type="GO" id="GO:0008175">
    <property type="term" value="F:tRNA methyltransferase activity"/>
    <property type="evidence" value="ECO:0007669"/>
    <property type="project" value="TreeGrafter"/>
</dbReference>
<evidence type="ECO:0000256" key="1">
    <source>
        <dbReference type="ARBA" id="ARBA00004797"/>
    </source>
</evidence>
<dbReference type="InterPro" id="IPR056745">
    <property type="entry name" value="TYW2_N"/>
</dbReference>
<dbReference type="Pfam" id="PF02475">
    <property type="entry name" value="TRM5-TYW2_MTfase"/>
    <property type="match status" value="1"/>
</dbReference>
<evidence type="ECO:0000256" key="5">
    <source>
        <dbReference type="ARBA" id="ARBA00022691"/>
    </source>
</evidence>
<comment type="pathway">
    <text evidence="1">tRNA modification; wybutosine-tRNA(Phe) biosynthesis.</text>
</comment>
<dbReference type="GeneID" id="113904122"/>
<organism evidence="11 12">
    <name type="scientific">Bos indicus x Bos taurus</name>
    <name type="common">Hybrid cattle</name>
    <dbReference type="NCBI Taxonomy" id="30522"/>
    <lineage>
        <taxon>Eukaryota</taxon>
        <taxon>Metazoa</taxon>
        <taxon>Chordata</taxon>
        <taxon>Craniata</taxon>
        <taxon>Vertebrata</taxon>
        <taxon>Euteleostomi</taxon>
        <taxon>Mammalia</taxon>
        <taxon>Eutheria</taxon>
        <taxon>Laurasiatheria</taxon>
        <taxon>Artiodactyla</taxon>
        <taxon>Ruminantia</taxon>
        <taxon>Pecora</taxon>
        <taxon>Bovidae</taxon>
        <taxon>Bovinae</taxon>
        <taxon>Bos</taxon>
    </lineage>
</organism>
<dbReference type="RefSeq" id="XP_027416697.1">
    <property type="nucleotide sequence ID" value="XM_027560896.1"/>
</dbReference>
<evidence type="ECO:0000256" key="4">
    <source>
        <dbReference type="ARBA" id="ARBA00022679"/>
    </source>
</evidence>
<dbReference type="FunFam" id="3.30.300.110:FF:000002">
    <property type="entry name" value="tRNA wybutosine-synthesizing protein 2 homolog"/>
    <property type="match status" value="1"/>
</dbReference>
<feature type="domain" description="SAM-dependent methyltransferase TRM5/TYW2-type" evidence="10">
    <location>
        <begin position="149"/>
        <end position="457"/>
    </location>
</feature>
<evidence type="ECO:0000259" key="10">
    <source>
        <dbReference type="PROSITE" id="PS51684"/>
    </source>
</evidence>
<keyword evidence="6" id="KW-0819">tRNA processing</keyword>
<evidence type="ECO:0000313" key="12">
    <source>
        <dbReference type="Proteomes" id="UP000429181"/>
    </source>
</evidence>
<dbReference type="RefSeq" id="XP_027416694.1">
    <property type="nucleotide sequence ID" value="XM_027560893.1"/>
</dbReference>
<keyword evidence="5" id="KW-0949">S-adenosyl-L-methionine</keyword>
<dbReference type="CDD" id="cd02440">
    <property type="entry name" value="AdoMet_MTases"/>
    <property type="match status" value="1"/>
</dbReference>
<accession>A0A4W2IKF9</accession>
<dbReference type="Gene3D" id="3.30.300.110">
    <property type="entry name" value="Met-10+ protein-like domains"/>
    <property type="match status" value="1"/>
</dbReference>
<name>A0A4W2IKF9_BOBOX</name>
<sequence>MRGCAEAKQREFRGRSRRECGASNMEGAGGKPTAVVAVVTEPRFTQRYREYLEKHKLLDRQHRVKKLRDGTVALPVLREALLEQHLRELRNRVAPGSTCVPTQLLDPVPSKKAQSYSPAQRLCLEVSRWVEGRGVTWSAELEADLPRSWQRHGDLLLLSEDCFQAKQWRHLEPELWETVASALGAQRLAKRGRVSPDSTRTPAVSLLLGDHGWVEHVDNGIRYKFDVTQCMFSFGNITEKLRVASLPCAGEVLVDLYAGIGYFTLPFLVHAEAAFVHACEWNPHAVVALRNNLELNGVADRCQIHFGDNRKLKLSNVADRVNLGLIPSSEEGWPIACRVLKQDAGGILHIHQNVESFPGKTLQPPGSSEMEEHWPSPHQIISNQLNNGATSDSRRKTLSVATKPEWQRWAKAAETRIATLLHQVHGKRWKTQILHIQPVKSYAPHVDHIVLDLECRPCHLVG</sequence>
<evidence type="ECO:0000256" key="7">
    <source>
        <dbReference type="ARBA" id="ARBA00031315"/>
    </source>
</evidence>
<evidence type="ECO:0000256" key="2">
    <source>
        <dbReference type="ARBA" id="ARBA00012265"/>
    </source>
</evidence>
<dbReference type="GO" id="GO:0031591">
    <property type="term" value="P:wybutosine biosynthetic process"/>
    <property type="evidence" value="ECO:0007669"/>
    <property type="project" value="TreeGrafter"/>
</dbReference>
<proteinExistence type="predicted"/>
<comment type="catalytic activity">
    <reaction evidence="9">
        <text>4-demethylwyosine(37) in tRNA(Phe) + S-adenosyl-L-methionine = 4-demethyl-7-[(3S)-3-amino-3-carboxypropyl]wyosine(37) in tRNA(Phe) + S-methyl-5'-thioadenosine + H(+)</text>
        <dbReference type="Rhea" id="RHEA:36355"/>
        <dbReference type="Rhea" id="RHEA-COMP:10164"/>
        <dbReference type="Rhea" id="RHEA-COMP:10378"/>
        <dbReference type="ChEBI" id="CHEBI:15378"/>
        <dbReference type="ChEBI" id="CHEBI:17509"/>
        <dbReference type="ChEBI" id="CHEBI:59789"/>
        <dbReference type="ChEBI" id="CHEBI:64315"/>
        <dbReference type="ChEBI" id="CHEBI:73550"/>
        <dbReference type="EC" id="2.5.1.114"/>
    </reaction>
</comment>
<dbReference type="Ensembl" id="ENSBIXT00005052961.1">
    <property type="protein sequence ID" value="ENSBIXP00005044027.1"/>
    <property type="gene ID" value="ENSBIXG00005027811.1"/>
</dbReference>
<reference evidence="11" key="2">
    <citation type="submission" date="2025-08" db="UniProtKB">
        <authorList>
            <consortium name="Ensembl"/>
        </authorList>
    </citation>
    <scope>IDENTIFICATION</scope>
</reference>
<evidence type="ECO:0000256" key="9">
    <source>
        <dbReference type="ARBA" id="ARBA00049400"/>
    </source>
</evidence>
<evidence type="ECO:0000256" key="6">
    <source>
        <dbReference type="ARBA" id="ARBA00022694"/>
    </source>
</evidence>
<dbReference type="InterPro" id="IPR030382">
    <property type="entry name" value="MeTrfase_TRM5/TYW2"/>
</dbReference>
<dbReference type="GO" id="GO:0030488">
    <property type="term" value="P:tRNA methylation"/>
    <property type="evidence" value="ECO:0007669"/>
    <property type="project" value="TreeGrafter"/>
</dbReference>
<dbReference type="InterPro" id="IPR029063">
    <property type="entry name" value="SAM-dependent_MTases_sf"/>
</dbReference>
<dbReference type="GO" id="GO:0005737">
    <property type="term" value="C:cytoplasm"/>
    <property type="evidence" value="ECO:0007669"/>
    <property type="project" value="TreeGrafter"/>
</dbReference>
<evidence type="ECO:0000256" key="8">
    <source>
        <dbReference type="ARBA" id="ARBA00037786"/>
    </source>
</evidence>
<dbReference type="RefSeq" id="XP_027416692.1">
    <property type="nucleotide sequence ID" value="XM_027560891.1"/>
</dbReference>
<dbReference type="RefSeq" id="XP_027416695.1">
    <property type="nucleotide sequence ID" value="XM_027560894.1"/>
</dbReference>
<dbReference type="GeneTree" id="ENSGT00940000153304"/>
<dbReference type="PANTHER" id="PTHR23245:SF25">
    <property type="entry name" value="TRNA WYBUTOSINE-SYNTHESIZING PROTEIN 2 HOMOLOG"/>
    <property type="match status" value="1"/>
</dbReference>
<dbReference type="Pfam" id="PF25132">
    <property type="entry name" value="TYW2_N"/>
    <property type="match status" value="1"/>
</dbReference>
<dbReference type="AlphaFoldDB" id="A0A4W2IKF9"/>
<dbReference type="GO" id="GO:0102522">
    <property type="term" value="F:tRNA 4-demethylwyosine alpha-amino-alpha-carboxypropyltransferase activity"/>
    <property type="evidence" value="ECO:0007669"/>
    <property type="project" value="UniProtKB-EC"/>
</dbReference>
<protein>
    <recommendedName>
        <fullName evidence="3">tRNA wybutosine-synthesizing protein 2 homolog</fullName>
        <ecNumber evidence="2">2.5.1.114</ecNumber>
    </recommendedName>
    <alternativeName>
        <fullName evidence="7">tRNA(Phe) (4-demethylwyosine(37)-C(7)) aminocarboxypropyltransferase</fullName>
    </alternativeName>
</protein>
<evidence type="ECO:0000256" key="3">
    <source>
        <dbReference type="ARBA" id="ARBA00017179"/>
    </source>
</evidence>
<evidence type="ECO:0000313" key="11">
    <source>
        <dbReference type="Ensembl" id="ENSBIXP00005044027.1"/>
    </source>
</evidence>
<dbReference type="RefSeq" id="XP_027416693.1">
    <property type="nucleotide sequence ID" value="XM_027560892.1"/>
</dbReference>